<dbReference type="RefSeq" id="XP_031069981.1">
    <property type="nucleotide sequence ID" value="XM_031200213.1"/>
</dbReference>
<gene>
    <name evidence="2" type="ORF">FOIG_02804</name>
</gene>
<feature type="domain" description="Heterokaryon incompatibility" evidence="1">
    <location>
        <begin position="76"/>
        <end position="245"/>
    </location>
</feature>
<dbReference type="HOGENOM" id="CLU_004184_7_4_1"/>
<reference evidence="2" key="2">
    <citation type="submission" date="2012-05" db="EMBL/GenBank/DDBJ databases">
        <title>The Genome Annotation of Fusarium oxysporum II5.</title>
        <authorList>
            <consortium name="The Broad Institute Genomics Platform"/>
            <person name="Ma L.-J."/>
            <person name="Corby-Kistler H."/>
            <person name="Broz K."/>
            <person name="Gale L.R."/>
            <person name="Jonkers W."/>
            <person name="O'Donnell K."/>
            <person name="Ploetz R."/>
            <person name="Steinberg C."/>
            <person name="Schwartz D.C."/>
            <person name="VanEtten H."/>
            <person name="Zhou S."/>
            <person name="Young S.K."/>
            <person name="Zeng Q."/>
            <person name="Gargeya S."/>
            <person name="Fitzgerald M."/>
            <person name="Abouelleil A."/>
            <person name="Alvarado L."/>
            <person name="Chapman S.B."/>
            <person name="Gainer-Dewar J."/>
            <person name="Goldberg J."/>
            <person name="Griggs A."/>
            <person name="Gujja S."/>
            <person name="Hansen M."/>
            <person name="Howarth C."/>
            <person name="Imamovic A."/>
            <person name="Ireland A."/>
            <person name="Larimer J."/>
            <person name="McCowan C."/>
            <person name="Murphy C."/>
            <person name="Pearson M."/>
            <person name="Poon T.W."/>
            <person name="Priest M."/>
            <person name="Roberts A."/>
            <person name="Saif S."/>
            <person name="Shea T."/>
            <person name="Sykes S."/>
            <person name="Wortman J."/>
            <person name="Nusbaum C."/>
            <person name="Birren B."/>
        </authorList>
    </citation>
    <scope>NUCLEOTIDE SEQUENCE</scope>
    <source>
        <strain evidence="2">54006</strain>
    </source>
</reference>
<evidence type="ECO:0000259" key="1">
    <source>
        <dbReference type="Pfam" id="PF06985"/>
    </source>
</evidence>
<organism evidence="2">
    <name type="scientific">Fusarium odoratissimum (strain NRRL 54006)</name>
    <dbReference type="NCBI Taxonomy" id="1089451"/>
    <lineage>
        <taxon>Eukaryota</taxon>
        <taxon>Fungi</taxon>
        <taxon>Dikarya</taxon>
        <taxon>Ascomycota</taxon>
        <taxon>Pezizomycotina</taxon>
        <taxon>Sordariomycetes</taxon>
        <taxon>Hypocreomycetidae</taxon>
        <taxon>Hypocreales</taxon>
        <taxon>Nectriaceae</taxon>
        <taxon>Fusarium</taxon>
        <taxon>Fusarium oxysporum species complex</taxon>
        <taxon>Fusarium oxysporum f. sp. cubense (strain race 4)</taxon>
    </lineage>
</organism>
<dbReference type="AlphaFoldDB" id="X0KGP0"/>
<dbReference type="PANTHER" id="PTHR24148:SF64">
    <property type="entry name" value="HETEROKARYON INCOMPATIBILITY DOMAIN-CONTAINING PROTEIN"/>
    <property type="match status" value="1"/>
</dbReference>
<sequence length="678" mass="77302">MRSFHCPFFSIMRRFLQIPTRSLTHRLFSQSICQASSGLYKPLNPRTSEIRLLKIPPNPSSEFELVTVSLDDEPKYAALSYLWGDPEKYGQVTIKGNTVKIPDNLASAFLCVLSDDSFRSQSHVRYLWADAICINQNDLDERSQQVQLMRRIFQRAHVTFAWVGPKDYSLAFETIKTITKDIYENTPKENAPYKTNFDLEWLRRHPMLCIDRGPDLPNNHLNDPWSAVADFLQHQYWQRVWIFQEIVLANQLVFISPGEANLSWSMLRDTPQSVISVANDKKPEFLPDAAWNLLSNPMSWGKISWLFLAQARSKIPDPDGFKGWAVSTFAANLQATDDRDYIYGLLGVSGIPITPDYSPKNTTSQVYTKYMAGWLKAARTQQTTHVHSPLAFLSLAGTRKYGHSDLPSWVPNYRKKREASSPWCYSASNFRSPDEGEPTSSPAHRASYPYIIEETHSLFSWGKDMGHITLSTNCRHDSDPEILASFMSFANSFTTRNSQYVTGIPAAQAIIRLISMDKSKNVSQDLVDNAMNLAMLSTFFNMSESQTVTKTWSSNWDHDLLNMAFSPSDLAPLKVRLNVLEELSSWSLERRREAVSGIMPVLYNYRFFETNRGYLGAVDFDVLEGDRLCILWGYKEPVVLRPDATDRYTFVGPAYAVDVDTKNTIPSPPSQGQWLELR</sequence>
<dbReference type="InterPro" id="IPR010730">
    <property type="entry name" value="HET"/>
</dbReference>
<dbReference type="VEuPathDB" id="FungiDB:FOIG_02804"/>
<dbReference type="EMBL" id="JH658274">
    <property type="protein sequence ID" value="EXM07892.1"/>
    <property type="molecule type" value="Genomic_DNA"/>
</dbReference>
<dbReference type="Proteomes" id="UP000030685">
    <property type="component" value="Unassembled WGS sequence"/>
</dbReference>
<evidence type="ECO:0000313" key="2">
    <source>
        <dbReference type="EMBL" id="EXM07892.1"/>
    </source>
</evidence>
<proteinExistence type="predicted"/>
<dbReference type="InterPro" id="IPR052895">
    <property type="entry name" value="HetReg/Transcr_Mod"/>
</dbReference>
<accession>X0KGP0</accession>
<dbReference type="PANTHER" id="PTHR24148">
    <property type="entry name" value="ANKYRIN REPEAT DOMAIN-CONTAINING PROTEIN 39 HOMOLOG-RELATED"/>
    <property type="match status" value="1"/>
</dbReference>
<protein>
    <recommendedName>
        <fullName evidence="1">Heterokaryon incompatibility domain-containing protein</fullName>
    </recommendedName>
</protein>
<reference evidence="2" key="1">
    <citation type="submission" date="2011-11" db="EMBL/GenBank/DDBJ databases">
        <title>The Genome Sequence of Fusarium oxysporum II5.</title>
        <authorList>
            <consortium name="The Broad Institute Genome Sequencing Platform"/>
            <person name="Ma L.-J."/>
            <person name="Gale L.R."/>
            <person name="Schwartz D.C."/>
            <person name="Zhou S."/>
            <person name="Corby-Kistler H."/>
            <person name="Young S.K."/>
            <person name="Zeng Q."/>
            <person name="Gargeya S."/>
            <person name="Fitzgerald M."/>
            <person name="Haas B."/>
            <person name="Abouelleil A."/>
            <person name="Alvarado L."/>
            <person name="Arachchi H.M."/>
            <person name="Berlin A."/>
            <person name="Brown A."/>
            <person name="Chapman S.B."/>
            <person name="Chen Z."/>
            <person name="Dunbar C."/>
            <person name="Freedman E."/>
            <person name="Gearin G."/>
            <person name="Goldberg J."/>
            <person name="Griggs A."/>
            <person name="Gujja S."/>
            <person name="Heiman D."/>
            <person name="Howarth C."/>
            <person name="Larson L."/>
            <person name="Lui A."/>
            <person name="MacDonald P.J.P."/>
            <person name="Montmayeur A."/>
            <person name="Murphy C."/>
            <person name="Neiman D."/>
            <person name="Pearson M."/>
            <person name="Priest M."/>
            <person name="Roberts A."/>
            <person name="Saif S."/>
            <person name="Shea T."/>
            <person name="Shenoy N."/>
            <person name="Sisk P."/>
            <person name="Stolte C."/>
            <person name="Sykes S."/>
            <person name="Wortman J."/>
            <person name="Nusbaum C."/>
            <person name="Birren B."/>
        </authorList>
    </citation>
    <scope>NUCLEOTIDE SEQUENCE [LARGE SCALE GENOMIC DNA]</scope>
    <source>
        <strain evidence="2">54006</strain>
    </source>
</reference>
<name>X0KGP0_FUSO5</name>
<dbReference type="Pfam" id="PF06985">
    <property type="entry name" value="HET"/>
    <property type="match status" value="1"/>
</dbReference>
<dbReference type="GeneID" id="42027979"/>